<feature type="transmembrane region" description="Helical" evidence="5">
    <location>
        <begin position="174"/>
        <end position="193"/>
    </location>
</feature>
<comment type="subcellular location">
    <subcellularLocation>
        <location evidence="1">Membrane</location>
        <topology evidence="1">Multi-pass membrane protein</topology>
    </subcellularLocation>
</comment>
<gene>
    <name evidence="7" type="ORF">Lspi_1255</name>
</gene>
<dbReference type="InterPro" id="IPR004837">
    <property type="entry name" value="NaCa_Exmemb"/>
</dbReference>
<evidence type="ECO:0000313" key="7">
    <source>
        <dbReference type="EMBL" id="KTD64448.1"/>
    </source>
</evidence>
<keyword evidence="2 5" id="KW-0812">Transmembrane</keyword>
<feature type="domain" description="Sodium/calcium exchanger membrane region" evidence="6">
    <location>
        <begin position="174"/>
        <end position="311"/>
    </location>
</feature>
<reference evidence="7 8" key="1">
    <citation type="submission" date="2015-11" db="EMBL/GenBank/DDBJ databases">
        <title>Genomic analysis of 38 Legionella species identifies large and diverse effector repertoires.</title>
        <authorList>
            <person name="Burstein D."/>
            <person name="Amaro F."/>
            <person name="Zusman T."/>
            <person name="Lifshitz Z."/>
            <person name="Cohen O."/>
            <person name="Gilbert J.A."/>
            <person name="Pupko T."/>
            <person name="Shuman H.A."/>
            <person name="Segal G."/>
        </authorList>
    </citation>
    <scope>NUCLEOTIDE SEQUENCE [LARGE SCALE GENOMIC DNA]</scope>
    <source>
        <strain evidence="7 8">Mt.St.Helens-9</strain>
    </source>
</reference>
<evidence type="ECO:0000256" key="4">
    <source>
        <dbReference type="ARBA" id="ARBA00023136"/>
    </source>
</evidence>
<organism evidence="7 8">
    <name type="scientific">Legionella spiritensis</name>
    <dbReference type="NCBI Taxonomy" id="452"/>
    <lineage>
        <taxon>Bacteria</taxon>
        <taxon>Pseudomonadati</taxon>
        <taxon>Pseudomonadota</taxon>
        <taxon>Gammaproteobacteria</taxon>
        <taxon>Legionellales</taxon>
        <taxon>Legionellaceae</taxon>
        <taxon>Legionella</taxon>
    </lineage>
</organism>
<dbReference type="PATRIC" id="fig|452.5.peg.1383"/>
<feature type="transmembrane region" description="Helical" evidence="5">
    <location>
        <begin position="270"/>
        <end position="289"/>
    </location>
</feature>
<name>A0A0W0Z5M2_LEGSP</name>
<evidence type="ECO:0000256" key="5">
    <source>
        <dbReference type="SAM" id="Phobius"/>
    </source>
</evidence>
<keyword evidence="8" id="KW-1185">Reference proteome</keyword>
<evidence type="ECO:0000256" key="3">
    <source>
        <dbReference type="ARBA" id="ARBA00022989"/>
    </source>
</evidence>
<feature type="transmembrane region" description="Helical" evidence="5">
    <location>
        <begin position="239"/>
        <end position="258"/>
    </location>
</feature>
<dbReference type="GO" id="GO:0005886">
    <property type="term" value="C:plasma membrane"/>
    <property type="evidence" value="ECO:0007669"/>
    <property type="project" value="TreeGrafter"/>
</dbReference>
<dbReference type="STRING" id="452.Lspi_1255"/>
<evidence type="ECO:0000256" key="2">
    <source>
        <dbReference type="ARBA" id="ARBA00022692"/>
    </source>
</evidence>
<dbReference type="Proteomes" id="UP000054877">
    <property type="component" value="Unassembled WGS sequence"/>
</dbReference>
<keyword evidence="4 5" id="KW-0472">Membrane</keyword>
<dbReference type="GO" id="GO:0005262">
    <property type="term" value="F:calcium channel activity"/>
    <property type="evidence" value="ECO:0007669"/>
    <property type="project" value="TreeGrafter"/>
</dbReference>
<dbReference type="Gene3D" id="1.20.1420.30">
    <property type="entry name" value="NCX, central ion-binding region"/>
    <property type="match status" value="1"/>
</dbReference>
<dbReference type="InterPro" id="IPR004481">
    <property type="entry name" value="K/Na/Ca-exchanger"/>
</dbReference>
<feature type="domain" description="Sodium/calcium exchanger membrane region" evidence="6">
    <location>
        <begin position="6"/>
        <end position="144"/>
    </location>
</feature>
<dbReference type="InterPro" id="IPR044880">
    <property type="entry name" value="NCX_ion-bd_dom_sf"/>
</dbReference>
<evidence type="ECO:0000313" key="8">
    <source>
        <dbReference type="Proteomes" id="UP000054877"/>
    </source>
</evidence>
<feature type="transmembrane region" description="Helical" evidence="5">
    <location>
        <begin position="199"/>
        <end position="218"/>
    </location>
</feature>
<dbReference type="AlphaFoldDB" id="A0A0W0Z5M2"/>
<feature type="transmembrane region" description="Helical" evidence="5">
    <location>
        <begin position="69"/>
        <end position="91"/>
    </location>
</feature>
<dbReference type="GO" id="GO:0006874">
    <property type="term" value="P:intracellular calcium ion homeostasis"/>
    <property type="evidence" value="ECO:0007669"/>
    <property type="project" value="TreeGrafter"/>
</dbReference>
<feature type="transmembrane region" description="Helical" evidence="5">
    <location>
        <begin position="32"/>
        <end position="49"/>
    </location>
</feature>
<feature type="transmembrane region" description="Helical" evidence="5">
    <location>
        <begin position="129"/>
        <end position="145"/>
    </location>
</feature>
<accession>A0A0W0Z5M2</accession>
<keyword evidence="3 5" id="KW-1133">Transmembrane helix</keyword>
<sequence length="319" mass="35021">MNIFTAFGLFIVGFSLVLYFAEKLLKGAVGTSRGFGISAFFISVVFIGFDPENLAVGAVGTFNNMAGIALGSIIGAAMVAIALALGITAFIAPMQFKRTPKRILILPNLAILLLGLLSLDGVLSRIDGLILFVGFIFSVIYLLWLNKKGYDIKPSDELFETIAHAKKEHRWKDAGLLFLSLAAIIVGSEFIVMASKTMIRYFGLSGSFFGMIILAFLVSIEEIVRELPAALKGRSEISFGNVVGSIFAFFLFNASIISMIKPVMVNQQTLFFYLPFCLFTMIVISLFMLTQRISRWMGGSLVILYLIFATVGYLLNNMQ</sequence>
<dbReference type="OrthoDB" id="9794225at2"/>
<dbReference type="EMBL" id="LNYX01000013">
    <property type="protein sequence ID" value="KTD64448.1"/>
    <property type="molecule type" value="Genomic_DNA"/>
</dbReference>
<evidence type="ECO:0000259" key="6">
    <source>
        <dbReference type="Pfam" id="PF01699"/>
    </source>
</evidence>
<dbReference type="PANTHER" id="PTHR10846:SF8">
    <property type="entry name" value="INNER MEMBRANE PROTEIN YRBG"/>
    <property type="match status" value="1"/>
</dbReference>
<dbReference type="GO" id="GO:0008273">
    <property type="term" value="F:calcium, potassium:sodium antiporter activity"/>
    <property type="evidence" value="ECO:0007669"/>
    <property type="project" value="TreeGrafter"/>
</dbReference>
<dbReference type="PANTHER" id="PTHR10846">
    <property type="entry name" value="SODIUM/POTASSIUM/CALCIUM EXCHANGER"/>
    <property type="match status" value="1"/>
</dbReference>
<dbReference type="RefSeq" id="WP_058483185.1">
    <property type="nucleotide sequence ID" value="NZ_CAAAII010000005.1"/>
</dbReference>
<protein>
    <submittedName>
        <fullName evidence="7">Na/Ca antiporter</fullName>
    </submittedName>
</protein>
<feature type="transmembrane region" description="Helical" evidence="5">
    <location>
        <begin position="103"/>
        <end position="123"/>
    </location>
</feature>
<feature type="transmembrane region" description="Helical" evidence="5">
    <location>
        <begin position="6"/>
        <end position="25"/>
    </location>
</feature>
<feature type="transmembrane region" description="Helical" evidence="5">
    <location>
        <begin position="296"/>
        <end position="315"/>
    </location>
</feature>
<comment type="caution">
    <text evidence="7">The sequence shown here is derived from an EMBL/GenBank/DDBJ whole genome shotgun (WGS) entry which is preliminary data.</text>
</comment>
<dbReference type="Pfam" id="PF01699">
    <property type="entry name" value="Na_Ca_ex"/>
    <property type="match status" value="2"/>
</dbReference>
<evidence type="ECO:0000256" key="1">
    <source>
        <dbReference type="ARBA" id="ARBA00004141"/>
    </source>
</evidence>
<proteinExistence type="predicted"/>